<dbReference type="InterPro" id="IPR016139">
    <property type="entry name" value="Ribosome_inactivat_prot_sub2"/>
</dbReference>
<reference evidence="13 14" key="1">
    <citation type="journal article" date="2019" name="Nat. Plants">
        <title>Stout camphor tree genome fills gaps in understanding of flowering plant genome evolution.</title>
        <authorList>
            <person name="Chaw S.M."/>
            <person name="Liu Y.C."/>
            <person name="Wu Y.W."/>
            <person name="Wang H.Y."/>
            <person name="Lin C.I."/>
            <person name="Wu C.S."/>
            <person name="Ke H.M."/>
            <person name="Chang L.Y."/>
            <person name="Hsu C.Y."/>
            <person name="Yang H.T."/>
            <person name="Sudianto E."/>
            <person name="Hsu M.H."/>
            <person name="Wu K.P."/>
            <person name="Wang L.N."/>
            <person name="Leebens-Mack J.H."/>
            <person name="Tsai I.J."/>
        </authorList>
    </citation>
    <scope>NUCLEOTIDE SEQUENCE [LARGE SCALE GENOMIC DNA]</scope>
    <source>
        <strain evidence="14">cv. Chaw 1501</strain>
        <tissue evidence="13">Young leaves</tissue>
    </source>
</reference>
<dbReference type="Pfam" id="PF00161">
    <property type="entry name" value="RIP"/>
    <property type="match status" value="1"/>
</dbReference>
<keyword evidence="14" id="KW-1185">Reference proteome</keyword>
<evidence type="ECO:0000256" key="10">
    <source>
        <dbReference type="RuleBase" id="RU004915"/>
    </source>
</evidence>
<dbReference type="GO" id="GO:0030246">
    <property type="term" value="F:carbohydrate binding"/>
    <property type="evidence" value="ECO:0007669"/>
    <property type="project" value="UniProtKB-KW"/>
</dbReference>
<dbReference type="FunFam" id="2.80.10.50:FF:000076">
    <property type="entry name" value="Beta-galactoside-specific lectin 1"/>
    <property type="match status" value="2"/>
</dbReference>
<dbReference type="GO" id="GO:0030598">
    <property type="term" value="F:rRNA N-glycosylase activity"/>
    <property type="evidence" value="ECO:0007669"/>
    <property type="project" value="UniProtKB-EC"/>
</dbReference>
<dbReference type="Gene3D" id="4.10.470.10">
    <property type="entry name" value="Ricin (A Subunit), domain 2"/>
    <property type="match status" value="1"/>
</dbReference>
<keyword evidence="9 10" id="KW-0652">Protein synthesis inhibitor</keyword>
<evidence type="ECO:0000256" key="1">
    <source>
        <dbReference type="ARBA" id="ARBA00000237"/>
    </source>
</evidence>
<dbReference type="EMBL" id="QPKB01000008">
    <property type="protein sequence ID" value="RWR91468.1"/>
    <property type="molecule type" value="Genomic_DNA"/>
</dbReference>
<dbReference type="Gene3D" id="2.80.10.50">
    <property type="match status" value="4"/>
</dbReference>
<dbReference type="Gene3D" id="3.40.420.10">
    <property type="entry name" value="Ricin (A subunit), domain 1"/>
    <property type="match status" value="1"/>
</dbReference>
<dbReference type="InterPro" id="IPR001574">
    <property type="entry name" value="Ribosome_inactivat_prot"/>
</dbReference>
<dbReference type="PANTHER" id="PTHR33453">
    <property type="match status" value="1"/>
</dbReference>
<dbReference type="Pfam" id="PF00652">
    <property type="entry name" value="Ricin_B_lectin"/>
    <property type="match status" value="4"/>
</dbReference>
<keyword evidence="3" id="KW-0430">Lectin</keyword>
<proteinExistence type="inferred from homology"/>
<comment type="function">
    <text evidence="10">The A chain is responsible for inhibiting protein synthesis through the catalytic inactivation of 60S ribosomal subunits by removing adenine from position 4,324 of 28S rRNA. The B chain binds to cell receptors and probably facilitates the entry into the cell of the A chain; B chains are also responsible for cell agglutination (lectin activity).</text>
</comment>
<evidence type="ECO:0000256" key="6">
    <source>
        <dbReference type="ARBA" id="ARBA00022821"/>
    </source>
</evidence>
<accession>A0A3S3N394</accession>
<sequence>MPLQRAVVGWVRVGVEDKDGGVVLMKGNMKAWVVVAIWVWWNAMVGPAWVGSLMVAERQTLNFETVAFTTGQGAATVNSYTLFIEALRTHLKSGKEAHGIPLTRERATVSDAERYVLVELSEQAGDSVSFAVDVTNASVVAYQGKSRSFFLQVDIPALFPNSGERIILPFDSSYTDLERVANVERGNIDLGMTPLANAIANLDYHDDQSKIALDLIVVNQMVLEAVRFRSIEYRVRRDIPNGEPWRADPAMISLENNWEALSSAIQKSTEGGVFSSEVVLHLIDNNPVYVGSVSHGAISGLALMLFVCKSSNPASSNRFIDHLLMTTSPAVDVRVAASADDDDTCPYPEPTVRISGRNGLCVDVRDAEYHNGSPIQLWPCNEQLVVTQLWTLRKDRTIQSNGKCLTTYGYSPGDYMMIYDCPTAVTAATFWQVWENGTIMNPKSALALSTESGDNGSILRVETNIYASGQGWLAGNHTEPFVTSIIGLNDLCMQANGDAMWVVTCASGNANQKWALYPDGSIRPQQNQDHCLTSTDNNSQGSIIIISSCSPGSEGQRWVLTNNGTILNLNNGMVMEVKGSDPSLHQIIISESTGNPNQKWFLSSDAAVSNQFIDHLLMIRPAVVDENVKVGDSEPTVHISGRNGQCVDVKDGFYNNGNPIQLWPCKKTPAVNQLWSLRKDGTIRSNGKCLTTYGYSPGSYVMIYDCSTAVKAATIWQVWDNGTIINPVSGLVLSAESGNSGSTLTVQTNIYASRQGWLASNNTEPLVTFIVGFNDLCMQANGDAMWVVKCESSKVEQKWALYPDGSIRTHQNRDRCLTSTDNHSKGSTIIISSCSAGSEGQRWVFTNDGTILNLNNGMVMDVRGSDPSLHQIIIWPATGNPNQKWLRVA</sequence>
<dbReference type="PRINTS" id="PR00396">
    <property type="entry name" value="SHIGARICIN"/>
</dbReference>
<dbReference type="InterPro" id="IPR017989">
    <property type="entry name" value="Ribosome_inactivat_1/2"/>
</dbReference>
<keyword evidence="2 10" id="KW-0800">Toxin</keyword>
<gene>
    <name evidence="13" type="ORF">CKAN_02062200</name>
</gene>
<evidence type="ECO:0000256" key="2">
    <source>
        <dbReference type="ARBA" id="ARBA00022656"/>
    </source>
</evidence>
<dbReference type="AlphaFoldDB" id="A0A3S3N394"/>
<dbReference type="InterPro" id="IPR016138">
    <property type="entry name" value="Ribosome_inactivat_prot_sub1"/>
</dbReference>
<dbReference type="GO" id="GO:0006952">
    <property type="term" value="P:defense response"/>
    <property type="evidence" value="ECO:0007669"/>
    <property type="project" value="UniProtKB-KW"/>
</dbReference>
<keyword evidence="6 10" id="KW-0611">Plant defense</keyword>
<feature type="domain" description="Ricin B lectin" evidence="12">
    <location>
        <begin position="349"/>
        <end position="475"/>
    </location>
</feature>
<evidence type="ECO:0000313" key="13">
    <source>
        <dbReference type="EMBL" id="RWR91468.1"/>
    </source>
</evidence>
<evidence type="ECO:0000256" key="9">
    <source>
        <dbReference type="ARBA" id="ARBA00023193"/>
    </source>
</evidence>
<protein>
    <recommendedName>
        <fullName evidence="10">Ribosome-inactivating protein</fullName>
    </recommendedName>
    <component>
        <recommendedName>
            <fullName evidence="10">Ribosome-inactivating protein chain A</fullName>
        </recommendedName>
        <alternativeName>
            <fullName evidence="10">rRNA N-glycosidase</fullName>
            <ecNumber evidence="10">3.2.2.22</ecNumber>
        </alternativeName>
    </component>
    <component>
        <recommendedName>
            <fullName evidence="10">Ribosome-inactivating protein chain B</fullName>
        </recommendedName>
    </component>
</protein>
<comment type="catalytic activity">
    <reaction evidence="1 10">
        <text>Endohydrolysis of the N-glycosidic bond at one specific adenosine on the 28S rRNA.</text>
        <dbReference type="EC" id="3.2.2.22"/>
    </reaction>
</comment>
<dbReference type="STRING" id="337451.A0A3S3N394"/>
<feature type="domain" description="Ricin B lectin" evidence="12">
    <location>
        <begin position="479"/>
        <end position="603"/>
    </location>
</feature>
<evidence type="ECO:0000256" key="7">
    <source>
        <dbReference type="ARBA" id="ARBA00023157"/>
    </source>
</evidence>
<keyword evidence="4" id="KW-0677">Repeat</keyword>
<feature type="transmembrane region" description="Helical" evidence="11">
    <location>
        <begin position="31"/>
        <end position="50"/>
    </location>
</feature>
<evidence type="ECO:0000313" key="14">
    <source>
        <dbReference type="Proteomes" id="UP000283530"/>
    </source>
</evidence>
<evidence type="ECO:0000256" key="5">
    <source>
        <dbReference type="ARBA" id="ARBA00022801"/>
    </source>
</evidence>
<dbReference type="PANTHER" id="PTHR33453:SF34">
    <property type="entry name" value="RIBOSOME-INACTIVATING PROTEIN"/>
    <property type="match status" value="1"/>
</dbReference>
<keyword evidence="11" id="KW-1133">Transmembrane helix</keyword>
<evidence type="ECO:0000259" key="12">
    <source>
        <dbReference type="SMART" id="SM00458"/>
    </source>
</evidence>
<evidence type="ECO:0000256" key="4">
    <source>
        <dbReference type="ARBA" id="ARBA00022737"/>
    </source>
</evidence>
<keyword evidence="5 10" id="KW-0378">Hydrolase</keyword>
<dbReference type="Proteomes" id="UP000283530">
    <property type="component" value="Unassembled WGS sequence"/>
</dbReference>
<dbReference type="GO" id="GO:0017148">
    <property type="term" value="P:negative regulation of translation"/>
    <property type="evidence" value="ECO:0007669"/>
    <property type="project" value="UniProtKB-KW"/>
</dbReference>
<organism evidence="13 14">
    <name type="scientific">Cinnamomum micranthum f. kanehirae</name>
    <dbReference type="NCBI Taxonomy" id="337451"/>
    <lineage>
        <taxon>Eukaryota</taxon>
        <taxon>Viridiplantae</taxon>
        <taxon>Streptophyta</taxon>
        <taxon>Embryophyta</taxon>
        <taxon>Tracheophyta</taxon>
        <taxon>Spermatophyta</taxon>
        <taxon>Magnoliopsida</taxon>
        <taxon>Magnoliidae</taxon>
        <taxon>Laurales</taxon>
        <taxon>Lauraceae</taxon>
        <taxon>Cinnamomum</taxon>
    </lineage>
</organism>
<dbReference type="SUPFAM" id="SSF50370">
    <property type="entry name" value="Ricin B-like lectins"/>
    <property type="match status" value="4"/>
</dbReference>
<evidence type="ECO:0000256" key="11">
    <source>
        <dbReference type="SAM" id="Phobius"/>
    </source>
</evidence>
<comment type="similarity">
    <text evidence="10">Belongs to the ribosome-inactivating protein family.</text>
</comment>
<dbReference type="SMART" id="SM00458">
    <property type="entry name" value="RICIN"/>
    <property type="match status" value="4"/>
</dbReference>
<evidence type="ECO:0000256" key="8">
    <source>
        <dbReference type="ARBA" id="ARBA00023180"/>
    </source>
</evidence>
<feature type="domain" description="Ricin B lectin" evidence="12">
    <location>
        <begin position="634"/>
        <end position="760"/>
    </location>
</feature>
<dbReference type="OrthoDB" id="6770063at2759"/>
<comment type="caution">
    <text evidence="13">The sequence shown here is derived from an EMBL/GenBank/DDBJ whole genome shotgun (WGS) entry which is preliminary data.</text>
</comment>
<name>A0A3S3N394_9MAGN</name>
<dbReference type="GO" id="GO:0090729">
    <property type="term" value="F:toxin activity"/>
    <property type="evidence" value="ECO:0007669"/>
    <property type="project" value="UniProtKB-KW"/>
</dbReference>
<evidence type="ECO:0000256" key="3">
    <source>
        <dbReference type="ARBA" id="ARBA00022734"/>
    </source>
</evidence>
<dbReference type="CDD" id="cd23443">
    <property type="entry name" value="beta-trefoil_Ricin_RIPs_II_rpt1"/>
    <property type="match status" value="2"/>
</dbReference>
<keyword evidence="11" id="KW-0812">Transmembrane</keyword>
<dbReference type="PROSITE" id="PS50231">
    <property type="entry name" value="RICIN_B_LECTIN"/>
    <property type="match status" value="4"/>
</dbReference>
<keyword evidence="7" id="KW-1015">Disulfide bond</keyword>
<keyword evidence="11" id="KW-0472">Membrane</keyword>
<dbReference type="SUPFAM" id="SSF56371">
    <property type="entry name" value="Ribosome inactivating proteins (RIP)"/>
    <property type="match status" value="1"/>
</dbReference>
<keyword evidence="8" id="KW-0325">Glycoprotein</keyword>
<feature type="domain" description="Ricin B lectin" evidence="12">
    <location>
        <begin position="764"/>
        <end position="888"/>
    </location>
</feature>
<comment type="subunit">
    <text evidence="10">Might form dimers or tetramers of disulfide-linked A and B chains.</text>
</comment>
<dbReference type="InterPro" id="IPR035992">
    <property type="entry name" value="Ricin_B-like_lectins"/>
</dbReference>
<dbReference type="InterPro" id="IPR036041">
    <property type="entry name" value="Ribosome-inact_prot_sf"/>
</dbReference>
<dbReference type="EC" id="3.2.2.22" evidence="10"/>
<dbReference type="InterPro" id="IPR000772">
    <property type="entry name" value="Ricin_B_lectin"/>
</dbReference>